<comment type="caution">
    <text evidence="1">The sequence shown here is derived from an EMBL/GenBank/DDBJ whole genome shotgun (WGS) entry which is preliminary data.</text>
</comment>
<protein>
    <submittedName>
        <fullName evidence="1">Uncharacterized protein</fullName>
    </submittedName>
</protein>
<dbReference type="Proteomes" id="UP000708208">
    <property type="component" value="Unassembled WGS sequence"/>
</dbReference>
<sequence>ALVTHYTILHRLLEKRASNAGLNKTRNSAVL</sequence>
<dbReference type="EMBL" id="CAJVCH010571386">
    <property type="protein sequence ID" value="CAG7837378.1"/>
    <property type="molecule type" value="Genomic_DNA"/>
</dbReference>
<evidence type="ECO:0000313" key="2">
    <source>
        <dbReference type="Proteomes" id="UP000708208"/>
    </source>
</evidence>
<evidence type="ECO:0000313" key="1">
    <source>
        <dbReference type="EMBL" id="CAG7837378.1"/>
    </source>
</evidence>
<dbReference type="AlphaFoldDB" id="A0A8J2LKL6"/>
<reference evidence="1" key="1">
    <citation type="submission" date="2021-06" db="EMBL/GenBank/DDBJ databases">
        <authorList>
            <person name="Hodson N. C."/>
            <person name="Mongue J. A."/>
            <person name="Jaron S. K."/>
        </authorList>
    </citation>
    <scope>NUCLEOTIDE SEQUENCE</scope>
</reference>
<feature type="non-terminal residue" evidence="1">
    <location>
        <position position="1"/>
    </location>
</feature>
<organism evidence="1 2">
    <name type="scientific">Allacma fusca</name>
    <dbReference type="NCBI Taxonomy" id="39272"/>
    <lineage>
        <taxon>Eukaryota</taxon>
        <taxon>Metazoa</taxon>
        <taxon>Ecdysozoa</taxon>
        <taxon>Arthropoda</taxon>
        <taxon>Hexapoda</taxon>
        <taxon>Collembola</taxon>
        <taxon>Symphypleona</taxon>
        <taxon>Sminthuridae</taxon>
        <taxon>Allacma</taxon>
    </lineage>
</organism>
<accession>A0A8J2LKL6</accession>
<name>A0A8J2LKL6_9HEXA</name>
<proteinExistence type="predicted"/>
<keyword evidence="2" id="KW-1185">Reference proteome</keyword>
<gene>
    <name evidence="1" type="ORF">AFUS01_LOCUS46501</name>
</gene>